<evidence type="ECO:0000256" key="5">
    <source>
        <dbReference type="ARBA" id="ARBA00023163"/>
    </source>
</evidence>
<keyword evidence="5" id="KW-0804">Transcription</keyword>
<dbReference type="GO" id="GO:0000156">
    <property type="term" value="F:phosphorelay response regulator activity"/>
    <property type="evidence" value="ECO:0007669"/>
    <property type="project" value="TreeGrafter"/>
</dbReference>
<dbReference type="GO" id="GO:0000976">
    <property type="term" value="F:transcription cis-regulatory region binding"/>
    <property type="evidence" value="ECO:0007669"/>
    <property type="project" value="TreeGrafter"/>
</dbReference>
<dbReference type="InterPro" id="IPR039420">
    <property type="entry name" value="WalR-like"/>
</dbReference>
<gene>
    <name evidence="8" type="ORF">KDA27_09975</name>
</gene>
<sequence>MQLDQGRNGPKKRILVVDDEIYIVHILEFSLTMEGYEVVTASCGEDALRKAKERQPHLIVLDVMMPGMDGLEVARRLRADQDTADVPILMLSAKGRPIDREAGIENGADDYILKPFSPRRLLDRIRNLFEPDESLGSMDEASNF</sequence>
<dbReference type="GO" id="GO:0005829">
    <property type="term" value="C:cytosol"/>
    <property type="evidence" value="ECO:0007669"/>
    <property type="project" value="TreeGrafter"/>
</dbReference>
<dbReference type="PANTHER" id="PTHR48111">
    <property type="entry name" value="REGULATOR OF RPOS"/>
    <property type="match status" value="1"/>
</dbReference>
<name>A0A956NFQ4_UNCEI</name>
<comment type="caution">
    <text evidence="8">The sequence shown here is derived from an EMBL/GenBank/DDBJ whole genome shotgun (WGS) entry which is preliminary data.</text>
</comment>
<keyword evidence="1 6" id="KW-0597">Phosphoprotein</keyword>
<evidence type="ECO:0000313" key="8">
    <source>
        <dbReference type="EMBL" id="MCA9756119.1"/>
    </source>
</evidence>
<dbReference type="Gene3D" id="3.40.50.2300">
    <property type="match status" value="1"/>
</dbReference>
<dbReference type="GO" id="GO:0006355">
    <property type="term" value="P:regulation of DNA-templated transcription"/>
    <property type="evidence" value="ECO:0007669"/>
    <property type="project" value="TreeGrafter"/>
</dbReference>
<evidence type="ECO:0000256" key="6">
    <source>
        <dbReference type="PROSITE-ProRule" id="PRU00169"/>
    </source>
</evidence>
<accession>A0A956NFQ4</accession>
<dbReference type="InterPro" id="IPR001789">
    <property type="entry name" value="Sig_transdc_resp-reg_receiver"/>
</dbReference>
<dbReference type="EMBL" id="JAGQHS010000042">
    <property type="protein sequence ID" value="MCA9756119.1"/>
    <property type="molecule type" value="Genomic_DNA"/>
</dbReference>
<dbReference type="PROSITE" id="PS50110">
    <property type="entry name" value="RESPONSE_REGULATORY"/>
    <property type="match status" value="1"/>
</dbReference>
<dbReference type="GO" id="GO:0032993">
    <property type="term" value="C:protein-DNA complex"/>
    <property type="evidence" value="ECO:0007669"/>
    <property type="project" value="TreeGrafter"/>
</dbReference>
<dbReference type="FunFam" id="3.40.50.2300:FF:000001">
    <property type="entry name" value="DNA-binding response regulator PhoB"/>
    <property type="match status" value="1"/>
</dbReference>
<dbReference type="Pfam" id="PF00072">
    <property type="entry name" value="Response_reg"/>
    <property type="match status" value="1"/>
</dbReference>
<dbReference type="InterPro" id="IPR011006">
    <property type="entry name" value="CheY-like_superfamily"/>
</dbReference>
<dbReference type="SUPFAM" id="SSF52172">
    <property type="entry name" value="CheY-like"/>
    <property type="match status" value="1"/>
</dbReference>
<organism evidence="8 9">
    <name type="scientific">Eiseniibacteriota bacterium</name>
    <dbReference type="NCBI Taxonomy" id="2212470"/>
    <lineage>
        <taxon>Bacteria</taxon>
        <taxon>Candidatus Eiseniibacteriota</taxon>
    </lineage>
</organism>
<reference evidence="8" key="1">
    <citation type="submission" date="2020-04" db="EMBL/GenBank/DDBJ databases">
        <authorList>
            <person name="Zhang T."/>
        </authorList>
    </citation>
    <scope>NUCLEOTIDE SEQUENCE</scope>
    <source>
        <strain evidence="8">HKST-UBA02</strain>
    </source>
</reference>
<evidence type="ECO:0000256" key="1">
    <source>
        <dbReference type="ARBA" id="ARBA00022553"/>
    </source>
</evidence>
<feature type="domain" description="Response regulatory" evidence="7">
    <location>
        <begin position="13"/>
        <end position="129"/>
    </location>
</feature>
<dbReference type="SMART" id="SM00448">
    <property type="entry name" value="REC"/>
    <property type="match status" value="1"/>
</dbReference>
<keyword evidence="4" id="KW-0238">DNA-binding</keyword>
<proteinExistence type="predicted"/>
<evidence type="ECO:0000256" key="4">
    <source>
        <dbReference type="ARBA" id="ARBA00023125"/>
    </source>
</evidence>
<evidence type="ECO:0000256" key="3">
    <source>
        <dbReference type="ARBA" id="ARBA00023015"/>
    </source>
</evidence>
<dbReference type="PANTHER" id="PTHR48111:SF1">
    <property type="entry name" value="TWO-COMPONENT RESPONSE REGULATOR ORR33"/>
    <property type="match status" value="1"/>
</dbReference>
<dbReference type="Proteomes" id="UP000739538">
    <property type="component" value="Unassembled WGS sequence"/>
</dbReference>
<evidence type="ECO:0000313" key="9">
    <source>
        <dbReference type="Proteomes" id="UP000739538"/>
    </source>
</evidence>
<evidence type="ECO:0000256" key="2">
    <source>
        <dbReference type="ARBA" id="ARBA00023012"/>
    </source>
</evidence>
<keyword evidence="2" id="KW-0902">Two-component regulatory system</keyword>
<dbReference type="AlphaFoldDB" id="A0A956NFQ4"/>
<reference evidence="8" key="2">
    <citation type="journal article" date="2021" name="Microbiome">
        <title>Successional dynamics and alternative stable states in a saline activated sludge microbial community over 9 years.</title>
        <authorList>
            <person name="Wang Y."/>
            <person name="Ye J."/>
            <person name="Ju F."/>
            <person name="Liu L."/>
            <person name="Boyd J.A."/>
            <person name="Deng Y."/>
            <person name="Parks D.H."/>
            <person name="Jiang X."/>
            <person name="Yin X."/>
            <person name="Woodcroft B.J."/>
            <person name="Tyson G.W."/>
            <person name="Hugenholtz P."/>
            <person name="Polz M.F."/>
            <person name="Zhang T."/>
        </authorList>
    </citation>
    <scope>NUCLEOTIDE SEQUENCE</scope>
    <source>
        <strain evidence="8">HKST-UBA02</strain>
    </source>
</reference>
<evidence type="ECO:0000259" key="7">
    <source>
        <dbReference type="PROSITE" id="PS50110"/>
    </source>
</evidence>
<keyword evidence="3" id="KW-0805">Transcription regulation</keyword>
<feature type="modified residue" description="4-aspartylphosphate" evidence="6">
    <location>
        <position position="62"/>
    </location>
</feature>
<protein>
    <submittedName>
        <fullName evidence="8">Response regulator</fullName>
    </submittedName>
</protein>